<name>A0ABV5AJI8_9BACL</name>
<dbReference type="InterPro" id="IPR037923">
    <property type="entry name" value="HTH-like"/>
</dbReference>
<dbReference type="EMBL" id="JBDXSU010000022">
    <property type="protein sequence ID" value="MFB5192442.1"/>
    <property type="molecule type" value="Genomic_DNA"/>
</dbReference>
<dbReference type="PRINTS" id="PR00032">
    <property type="entry name" value="HTHARAC"/>
</dbReference>
<dbReference type="SUPFAM" id="SSF46689">
    <property type="entry name" value="Homeodomain-like"/>
    <property type="match status" value="2"/>
</dbReference>
<dbReference type="PROSITE" id="PS01124">
    <property type="entry name" value="HTH_ARAC_FAMILY_2"/>
    <property type="match status" value="1"/>
</dbReference>
<dbReference type="Gene3D" id="1.10.10.60">
    <property type="entry name" value="Homeodomain-like"/>
    <property type="match status" value="2"/>
</dbReference>
<dbReference type="SUPFAM" id="SSF51215">
    <property type="entry name" value="Regulatory protein AraC"/>
    <property type="match status" value="1"/>
</dbReference>
<dbReference type="PANTHER" id="PTHR43280:SF2">
    <property type="entry name" value="HTH-TYPE TRANSCRIPTIONAL REGULATOR EXSA"/>
    <property type="match status" value="1"/>
</dbReference>
<keyword evidence="6" id="KW-1185">Reference proteome</keyword>
<evidence type="ECO:0000259" key="4">
    <source>
        <dbReference type="PROSITE" id="PS01124"/>
    </source>
</evidence>
<dbReference type="InterPro" id="IPR009057">
    <property type="entry name" value="Homeodomain-like_sf"/>
</dbReference>
<keyword evidence="2" id="KW-0238">DNA-binding</keyword>
<evidence type="ECO:0000313" key="5">
    <source>
        <dbReference type="EMBL" id="MFB5192442.1"/>
    </source>
</evidence>
<evidence type="ECO:0000256" key="3">
    <source>
        <dbReference type="ARBA" id="ARBA00023163"/>
    </source>
</evidence>
<dbReference type="SMART" id="SM00342">
    <property type="entry name" value="HTH_ARAC"/>
    <property type="match status" value="1"/>
</dbReference>
<dbReference type="Pfam" id="PF12833">
    <property type="entry name" value="HTH_18"/>
    <property type="match status" value="1"/>
</dbReference>
<feature type="domain" description="HTH araC/xylS-type" evidence="4">
    <location>
        <begin position="178"/>
        <end position="276"/>
    </location>
</feature>
<proteinExistence type="predicted"/>
<dbReference type="PANTHER" id="PTHR43280">
    <property type="entry name" value="ARAC-FAMILY TRANSCRIPTIONAL REGULATOR"/>
    <property type="match status" value="1"/>
</dbReference>
<sequence length="286" mass="33461">MDRPTMMLTADEFIADAYFKLLHSEIATSYPPHWHEFFEIHLFVGGQGTHIMNGEVFPISKGTFFLVHPSDVHQIVSTSEEPLDLYNFVFCREFLCDEIYNLALCGSQRFMALVQSKDFVEIKREFELIEREALSPSFGSRQVIRGAAERILIYLRRSCQSKMDATSTRTFTHYQSIQRALVYIHENFRENISLERVAQHVQLSPNYFSACFRENVGIQFQKYVQTLRLRFAKSLLSMSDLAITDIVYDSGFNTLTHFERVFRNHYGVSPREFRKDRLPKTARYDS</sequence>
<evidence type="ECO:0000256" key="2">
    <source>
        <dbReference type="ARBA" id="ARBA00023125"/>
    </source>
</evidence>
<evidence type="ECO:0000256" key="1">
    <source>
        <dbReference type="ARBA" id="ARBA00023015"/>
    </source>
</evidence>
<dbReference type="RefSeq" id="WP_275473255.1">
    <property type="nucleotide sequence ID" value="NZ_CP162940.1"/>
</dbReference>
<evidence type="ECO:0000313" key="6">
    <source>
        <dbReference type="Proteomes" id="UP001579974"/>
    </source>
</evidence>
<organism evidence="5 6">
    <name type="scientific">Alicyclobacillus fastidiosus</name>
    <dbReference type="NCBI Taxonomy" id="392011"/>
    <lineage>
        <taxon>Bacteria</taxon>
        <taxon>Bacillati</taxon>
        <taxon>Bacillota</taxon>
        <taxon>Bacilli</taxon>
        <taxon>Bacillales</taxon>
        <taxon>Alicyclobacillaceae</taxon>
        <taxon>Alicyclobacillus</taxon>
    </lineage>
</organism>
<dbReference type="Gene3D" id="2.60.120.10">
    <property type="entry name" value="Jelly Rolls"/>
    <property type="match status" value="1"/>
</dbReference>
<comment type="caution">
    <text evidence="5">The sequence shown here is derived from an EMBL/GenBank/DDBJ whole genome shotgun (WGS) entry which is preliminary data.</text>
</comment>
<dbReference type="InterPro" id="IPR020449">
    <property type="entry name" value="Tscrpt_reg_AraC-type_HTH"/>
</dbReference>
<keyword evidence="1" id="KW-0805">Transcription regulation</keyword>
<keyword evidence="3" id="KW-0804">Transcription</keyword>
<accession>A0ABV5AJI8</accession>
<gene>
    <name evidence="5" type="ORF">KKP3000_001645</name>
</gene>
<dbReference type="InterPro" id="IPR003313">
    <property type="entry name" value="AraC-bd"/>
</dbReference>
<dbReference type="InterPro" id="IPR014710">
    <property type="entry name" value="RmlC-like_jellyroll"/>
</dbReference>
<dbReference type="Pfam" id="PF02311">
    <property type="entry name" value="AraC_binding"/>
    <property type="match status" value="1"/>
</dbReference>
<reference evidence="5 6" key="1">
    <citation type="journal article" date="2024" name="Int. J. Mol. Sci.">
        <title>Exploration of Alicyclobacillus spp. Genome in Search of Antibiotic Resistance.</title>
        <authorList>
            <person name="Bucka-Kolendo J."/>
            <person name="Kiousi D.E."/>
            <person name="Dekowska A."/>
            <person name="Mikolajczuk-Szczyrba A."/>
            <person name="Karadedos D.M."/>
            <person name="Michael P."/>
            <person name="Galanis A."/>
            <person name="Sokolowska B."/>
        </authorList>
    </citation>
    <scope>NUCLEOTIDE SEQUENCE [LARGE SCALE GENOMIC DNA]</scope>
    <source>
        <strain evidence="5 6">KKP 3000</strain>
    </source>
</reference>
<dbReference type="Proteomes" id="UP001579974">
    <property type="component" value="Unassembled WGS sequence"/>
</dbReference>
<dbReference type="InterPro" id="IPR018060">
    <property type="entry name" value="HTH_AraC"/>
</dbReference>
<protein>
    <submittedName>
        <fullName evidence="5">AraC family transcriptional regulator</fullName>
    </submittedName>
</protein>